<evidence type="ECO:0000313" key="3">
    <source>
        <dbReference type="EMBL" id="KAK3384112.1"/>
    </source>
</evidence>
<keyword evidence="4" id="KW-1185">Reference proteome</keyword>
<comment type="caution">
    <text evidence="3">The sequence shown here is derived from an EMBL/GenBank/DDBJ whole genome shotgun (WGS) entry which is preliminary data.</text>
</comment>
<dbReference type="PROSITE" id="PS00893">
    <property type="entry name" value="NUDIX_BOX"/>
    <property type="match status" value="1"/>
</dbReference>
<reference evidence="3" key="2">
    <citation type="submission" date="2023-06" db="EMBL/GenBank/DDBJ databases">
        <authorList>
            <consortium name="Lawrence Berkeley National Laboratory"/>
            <person name="Haridas S."/>
            <person name="Hensen N."/>
            <person name="Bonometti L."/>
            <person name="Westerberg I."/>
            <person name="Brannstrom I.O."/>
            <person name="Guillou S."/>
            <person name="Cros-Aarteil S."/>
            <person name="Calhoun S."/>
            <person name="Kuo A."/>
            <person name="Mondo S."/>
            <person name="Pangilinan J."/>
            <person name="Riley R."/>
            <person name="Labutti K."/>
            <person name="Andreopoulos B."/>
            <person name="Lipzen A."/>
            <person name="Chen C."/>
            <person name="Yanf M."/>
            <person name="Daum C."/>
            <person name="Ng V."/>
            <person name="Clum A."/>
            <person name="Steindorff A."/>
            <person name="Ohm R."/>
            <person name="Martin F."/>
            <person name="Silar P."/>
            <person name="Natvig D."/>
            <person name="Lalanne C."/>
            <person name="Gautier V."/>
            <person name="Ament-Velasquez S.L."/>
            <person name="Kruys A."/>
            <person name="Hutchinson M.I."/>
            <person name="Powell A.J."/>
            <person name="Barry K."/>
            <person name="Miller A.N."/>
            <person name="Grigoriev I.V."/>
            <person name="Debuchy R."/>
            <person name="Gladieux P."/>
            <person name="Thoren M.H."/>
            <person name="Johannesson H."/>
        </authorList>
    </citation>
    <scope>NUCLEOTIDE SEQUENCE</scope>
    <source>
        <strain evidence="3">CBS 958.72</strain>
    </source>
</reference>
<gene>
    <name evidence="3" type="ORF">B0T24DRAFT_689070</name>
</gene>
<feature type="domain" description="Nudix hydrolase" evidence="2">
    <location>
        <begin position="56"/>
        <end position="207"/>
    </location>
</feature>
<dbReference type="InterPro" id="IPR020084">
    <property type="entry name" value="NUDIX_hydrolase_CS"/>
</dbReference>
<dbReference type="Pfam" id="PF00293">
    <property type="entry name" value="NUDIX"/>
    <property type="match status" value="1"/>
</dbReference>
<evidence type="ECO:0000313" key="4">
    <source>
        <dbReference type="Proteomes" id="UP001287356"/>
    </source>
</evidence>
<dbReference type="GO" id="GO:0005829">
    <property type="term" value="C:cytosol"/>
    <property type="evidence" value="ECO:0007669"/>
    <property type="project" value="TreeGrafter"/>
</dbReference>
<dbReference type="PROSITE" id="PS51462">
    <property type="entry name" value="NUDIX"/>
    <property type="match status" value="1"/>
</dbReference>
<proteinExistence type="predicted"/>
<dbReference type="CDD" id="cd18888">
    <property type="entry name" value="NUDIX_ADPRase_Nudt5"/>
    <property type="match status" value="1"/>
</dbReference>
<dbReference type="GO" id="GO:0006753">
    <property type="term" value="P:nucleoside phosphate metabolic process"/>
    <property type="evidence" value="ECO:0007669"/>
    <property type="project" value="TreeGrafter"/>
</dbReference>
<protein>
    <submittedName>
        <fullName evidence="3">ADP-ribose pyrophosphatase</fullName>
    </submittedName>
</protein>
<dbReference type="Proteomes" id="UP001287356">
    <property type="component" value="Unassembled WGS sequence"/>
</dbReference>
<dbReference type="PANTHER" id="PTHR11839">
    <property type="entry name" value="UDP/ADP-SUGAR PYROPHOSPHATASE"/>
    <property type="match status" value="1"/>
</dbReference>
<evidence type="ECO:0000256" key="1">
    <source>
        <dbReference type="ARBA" id="ARBA00022801"/>
    </source>
</evidence>
<dbReference type="Gene3D" id="3.90.79.10">
    <property type="entry name" value="Nucleoside Triphosphate Pyrophosphohydrolase"/>
    <property type="match status" value="1"/>
</dbReference>
<evidence type="ECO:0000259" key="2">
    <source>
        <dbReference type="PROSITE" id="PS51462"/>
    </source>
</evidence>
<accession>A0AAE0TYE5</accession>
<reference evidence="3" key="1">
    <citation type="journal article" date="2023" name="Mol. Phylogenet. Evol.">
        <title>Genome-scale phylogeny and comparative genomics of the fungal order Sordariales.</title>
        <authorList>
            <person name="Hensen N."/>
            <person name="Bonometti L."/>
            <person name="Westerberg I."/>
            <person name="Brannstrom I.O."/>
            <person name="Guillou S."/>
            <person name="Cros-Aarteil S."/>
            <person name="Calhoun S."/>
            <person name="Haridas S."/>
            <person name="Kuo A."/>
            <person name="Mondo S."/>
            <person name="Pangilinan J."/>
            <person name="Riley R."/>
            <person name="LaButti K."/>
            <person name="Andreopoulos B."/>
            <person name="Lipzen A."/>
            <person name="Chen C."/>
            <person name="Yan M."/>
            <person name="Daum C."/>
            <person name="Ng V."/>
            <person name="Clum A."/>
            <person name="Steindorff A."/>
            <person name="Ohm R.A."/>
            <person name="Martin F."/>
            <person name="Silar P."/>
            <person name="Natvig D.O."/>
            <person name="Lalanne C."/>
            <person name="Gautier V."/>
            <person name="Ament-Velasquez S.L."/>
            <person name="Kruys A."/>
            <person name="Hutchinson M.I."/>
            <person name="Powell A.J."/>
            <person name="Barry K."/>
            <person name="Miller A.N."/>
            <person name="Grigoriev I.V."/>
            <person name="Debuchy R."/>
            <person name="Gladieux P."/>
            <person name="Hiltunen Thoren M."/>
            <person name="Johannesson H."/>
        </authorList>
    </citation>
    <scope>NUCLEOTIDE SEQUENCE</scope>
    <source>
        <strain evidence="3">CBS 958.72</strain>
    </source>
</reference>
<keyword evidence="1" id="KW-0378">Hydrolase</keyword>
<dbReference type="PANTHER" id="PTHR11839:SF1">
    <property type="entry name" value="ADP-SUGAR PYROPHOSPHATASE"/>
    <property type="match status" value="1"/>
</dbReference>
<dbReference type="InterPro" id="IPR015797">
    <property type="entry name" value="NUDIX_hydrolase-like_dom_sf"/>
</dbReference>
<sequence>MSSSTGSKVISVKPLPPRLSKTCILTIDTHRIEYEGPDGKLRTWEAMQRTTRPKDSPVDAVTIVAIRNESAAVGPEVLLEKQFRPPAGAVVVEFPAGLMDAGETTDECAARELREETGYVGDIVPDVAGARPVFFGCEWQTPPASSSSRTVVINVRVDLGRAENQNPTPQLEADEFIVPFWVPVKSLHAECRKLHDEGFAIDSKVGIFAEGIEVAKLWQPAL</sequence>
<dbReference type="GO" id="GO:0019693">
    <property type="term" value="P:ribose phosphate metabolic process"/>
    <property type="evidence" value="ECO:0007669"/>
    <property type="project" value="TreeGrafter"/>
</dbReference>
<name>A0AAE0TYE5_9PEZI</name>
<dbReference type="SUPFAM" id="SSF55811">
    <property type="entry name" value="Nudix"/>
    <property type="match status" value="1"/>
</dbReference>
<dbReference type="InterPro" id="IPR000086">
    <property type="entry name" value="NUDIX_hydrolase_dom"/>
</dbReference>
<dbReference type="GO" id="GO:0047631">
    <property type="term" value="F:ADP-ribose diphosphatase activity"/>
    <property type="evidence" value="ECO:0007669"/>
    <property type="project" value="TreeGrafter"/>
</dbReference>
<dbReference type="EMBL" id="JAULSN010000001">
    <property type="protein sequence ID" value="KAK3384112.1"/>
    <property type="molecule type" value="Genomic_DNA"/>
</dbReference>
<dbReference type="GO" id="GO:0005634">
    <property type="term" value="C:nucleus"/>
    <property type="evidence" value="ECO:0007669"/>
    <property type="project" value="TreeGrafter"/>
</dbReference>
<dbReference type="AlphaFoldDB" id="A0AAE0TYE5"/>
<organism evidence="3 4">
    <name type="scientific">Lasiosphaeria ovina</name>
    <dbReference type="NCBI Taxonomy" id="92902"/>
    <lineage>
        <taxon>Eukaryota</taxon>
        <taxon>Fungi</taxon>
        <taxon>Dikarya</taxon>
        <taxon>Ascomycota</taxon>
        <taxon>Pezizomycotina</taxon>
        <taxon>Sordariomycetes</taxon>
        <taxon>Sordariomycetidae</taxon>
        <taxon>Sordariales</taxon>
        <taxon>Lasiosphaeriaceae</taxon>
        <taxon>Lasiosphaeria</taxon>
    </lineage>
</organism>